<accession>A0A383A3Z6</accession>
<reference evidence="1" key="1">
    <citation type="submission" date="2018-05" db="EMBL/GenBank/DDBJ databases">
        <authorList>
            <person name="Lanie J.A."/>
            <person name="Ng W.-L."/>
            <person name="Kazmierczak K.M."/>
            <person name="Andrzejewski T.M."/>
            <person name="Davidsen T.M."/>
            <person name="Wayne K.J."/>
            <person name="Tettelin H."/>
            <person name="Glass J.I."/>
            <person name="Rusch D."/>
            <person name="Podicherti R."/>
            <person name="Tsui H.-C.T."/>
            <person name="Winkler M.E."/>
        </authorList>
    </citation>
    <scope>NUCLEOTIDE SEQUENCE</scope>
</reference>
<dbReference type="InterPro" id="IPR015424">
    <property type="entry name" value="PyrdxlP-dep_Trfase"/>
</dbReference>
<dbReference type="GO" id="GO:0008483">
    <property type="term" value="F:transaminase activity"/>
    <property type="evidence" value="ECO:0007669"/>
    <property type="project" value="InterPro"/>
</dbReference>
<dbReference type="SUPFAM" id="SSF53383">
    <property type="entry name" value="PLP-dependent transferases"/>
    <property type="match status" value="1"/>
</dbReference>
<evidence type="ECO:0008006" key="2">
    <source>
        <dbReference type="Google" id="ProtNLM"/>
    </source>
</evidence>
<dbReference type="EMBL" id="UINC01189031">
    <property type="protein sequence ID" value="SVE02537.1"/>
    <property type="molecule type" value="Genomic_DNA"/>
</dbReference>
<organism evidence="1">
    <name type="scientific">marine metagenome</name>
    <dbReference type="NCBI Taxonomy" id="408172"/>
    <lineage>
        <taxon>unclassified sequences</taxon>
        <taxon>metagenomes</taxon>
        <taxon>ecological metagenomes</taxon>
    </lineage>
</organism>
<name>A0A383A3Z6_9ZZZZ</name>
<feature type="non-terminal residue" evidence="1">
    <location>
        <position position="86"/>
    </location>
</feature>
<proteinExistence type="predicted"/>
<gene>
    <name evidence="1" type="ORF">METZ01_LOCUS455391</name>
</gene>
<dbReference type="AlphaFoldDB" id="A0A383A3Z6"/>
<dbReference type="Pfam" id="PF00202">
    <property type="entry name" value="Aminotran_3"/>
    <property type="match status" value="1"/>
</dbReference>
<protein>
    <recommendedName>
        <fullName evidence="2">Aminotransferase class III-fold pyridoxal phosphate-dependent enzyme</fullName>
    </recommendedName>
</protein>
<dbReference type="InterPro" id="IPR005814">
    <property type="entry name" value="Aminotrans_3"/>
</dbReference>
<dbReference type="Gene3D" id="3.90.1150.10">
    <property type="entry name" value="Aspartate Aminotransferase, domain 1"/>
    <property type="match status" value="1"/>
</dbReference>
<dbReference type="InterPro" id="IPR015422">
    <property type="entry name" value="PyrdxlP-dep_Trfase_small"/>
</dbReference>
<evidence type="ECO:0000313" key="1">
    <source>
        <dbReference type="EMBL" id="SVE02537.1"/>
    </source>
</evidence>
<dbReference type="GO" id="GO:0030170">
    <property type="term" value="F:pyridoxal phosphate binding"/>
    <property type="evidence" value="ECO:0007669"/>
    <property type="project" value="InterPro"/>
</dbReference>
<sequence length="86" mass="9606">MKNDNLINDNLSQWDQDNFFHPSTHLAQHARGETSNRVISGGKGSYIRDRDGNEYLDGFAGLYCVNIGYGRSEIAEAISKQAKELS</sequence>